<feature type="chain" id="PRO_5006714204" evidence="8">
    <location>
        <begin position="23"/>
        <end position="580"/>
    </location>
</feature>
<accession>A0A0U1RHR2</accession>
<dbReference type="PANTHER" id="PTHR34597:SF3">
    <property type="entry name" value="OUTER MEMBRANE TRANSPORTER CDIB"/>
    <property type="match status" value="1"/>
</dbReference>
<dbReference type="HOGENOM" id="CLU_020581_2_0_4"/>
<evidence type="ECO:0000313" key="13">
    <source>
        <dbReference type="Proteomes" id="UP000000626"/>
    </source>
</evidence>
<comment type="subcellular location">
    <subcellularLocation>
        <location evidence="1">Cell outer membrane</location>
    </subcellularLocation>
</comment>
<keyword evidence="6" id="KW-0472">Membrane</keyword>
<feature type="domain" description="Polypeptide-transport-associated ShlB-type" evidence="10">
    <location>
        <begin position="90"/>
        <end position="150"/>
    </location>
</feature>
<dbReference type="RefSeq" id="WP_002239832.1">
    <property type="nucleotide sequence ID" value="NC_003116.1"/>
</dbReference>
<evidence type="ECO:0000259" key="11">
    <source>
        <dbReference type="Pfam" id="PF17287"/>
    </source>
</evidence>
<evidence type="ECO:0000256" key="8">
    <source>
        <dbReference type="SAM" id="SignalP"/>
    </source>
</evidence>
<comment type="similarity">
    <text evidence="2">Belongs to the TPS (TC 1.B.20) family.</text>
</comment>
<reference evidence="12 13" key="1">
    <citation type="journal article" date="2000" name="Nature">
        <title>Complete DNA sequence of a serogroup A strain of Neisseria meningitidis Z2491.</title>
        <authorList>
            <person name="Parkhill J."/>
            <person name="Achtman M."/>
            <person name="James K.D."/>
            <person name="Bentley S.D."/>
            <person name="Churcher C."/>
            <person name="Klee S.R."/>
            <person name="Morelli G."/>
            <person name="Basham D."/>
            <person name="Brown D."/>
            <person name="Chillingworth T."/>
            <person name="Davies R.M."/>
            <person name="Davis P."/>
            <person name="Devlin K."/>
            <person name="Feltwell T."/>
            <person name="Hamlin N."/>
            <person name="Holroyd S."/>
            <person name="Jagels K."/>
            <person name="Leather S."/>
            <person name="Moule S."/>
            <person name="Mungall K."/>
            <person name="Quail M.A."/>
            <person name="Rajandream M.A."/>
            <person name="Rutherford K.M."/>
            <person name="Simmonds M."/>
            <person name="Skelton J."/>
            <person name="Whitehead S."/>
            <person name="Spratt B.G."/>
            <person name="Barrell B.G."/>
        </authorList>
    </citation>
    <scope>NUCLEOTIDE SEQUENCE [LARGE SCALE GENOMIC DNA]</scope>
    <source>
        <strain evidence="13">DSM 15465 / Z2491</strain>
    </source>
</reference>
<dbReference type="GO" id="GO:0046819">
    <property type="term" value="P:protein secretion by the type V secretion system"/>
    <property type="evidence" value="ECO:0007669"/>
    <property type="project" value="TreeGrafter"/>
</dbReference>
<evidence type="ECO:0000256" key="4">
    <source>
        <dbReference type="ARBA" id="ARBA00022692"/>
    </source>
</evidence>
<evidence type="ECO:0000256" key="7">
    <source>
        <dbReference type="ARBA" id="ARBA00023237"/>
    </source>
</evidence>
<dbReference type="Gene3D" id="3.10.20.310">
    <property type="entry name" value="membrane protein fhac"/>
    <property type="match status" value="1"/>
</dbReference>
<evidence type="ECO:0000256" key="6">
    <source>
        <dbReference type="ARBA" id="ARBA00023136"/>
    </source>
</evidence>
<evidence type="ECO:0000256" key="1">
    <source>
        <dbReference type="ARBA" id="ARBA00004442"/>
    </source>
</evidence>
<dbReference type="Pfam" id="PF03865">
    <property type="entry name" value="ShlB"/>
    <property type="match status" value="1"/>
</dbReference>
<evidence type="ECO:0000313" key="12">
    <source>
        <dbReference type="EMBL" id="CAM07944.1"/>
    </source>
</evidence>
<dbReference type="Proteomes" id="UP000000626">
    <property type="component" value="Chromosome"/>
</dbReference>
<name>A0A0U1RHR2_NEIMA</name>
<feature type="domain" description="Haemolysin activator HlyB C-terminal" evidence="9">
    <location>
        <begin position="216"/>
        <end position="541"/>
    </location>
</feature>
<dbReference type="Pfam" id="PF17287">
    <property type="entry name" value="POTRA_3"/>
    <property type="match status" value="1"/>
</dbReference>
<keyword evidence="3" id="KW-1134">Transmembrane beta strand</keyword>
<keyword evidence="8" id="KW-0732">Signal</keyword>
<keyword evidence="5" id="KW-0813">Transport</keyword>
<evidence type="ECO:0000256" key="5">
    <source>
        <dbReference type="ARBA" id="ARBA00023065"/>
    </source>
</evidence>
<dbReference type="EMBL" id="AL157959">
    <property type="protein sequence ID" value="CAM07944.1"/>
    <property type="molecule type" value="Genomic_DNA"/>
</dbReference>
<protein>
    <submittedName>
        <fullName evidence="12">Periplasmic protein</fullName>
    </submittedName>
</protein>
<organism evidence="12 13">
    <name type="scientific">Neisseria meningitidis serogroup A / serotype 4A (strain DSM 15465 / Z2491)</name>
    <dbReference type="NCBI Taxonomy" id="122587"/>
    <lineage>
        <taxon>Bacteria</taxon>
        <taxon>Pseudomonadati</taxon>
        <taxon>Pseudomonadota</taxon>
        <taxon>Betaproteobacteria</taxon>
        <taxon>Neisseriales</taxon>
        <taxon>Neisseriaceae</taxon>
        <taxon>Neisseria</taxon>
    </lineage>
</organism>
<dbReference type="Gene3D" id="2.40.160.50">
    <property type="entry name" value="membrane protein fhac: a member of the omp85/tpsb transporter family"/>
    <property type="match status" value="1"/>
</dbReference>
<evidence type="ECO:0000259" key="9">
    <source>
        <dbReference type="Pfam" id="PF03865"/>
    </source>
</evidence>
<dbReference type="GO" id="GO:0008320">
    <property type="term" value="F:protein transmembrane transporter activity"/>
    <property type="evidence" value="ECO:0007669"/>
    <property type="project" value="TreeGrafter"/>
</dbReference>
<feature type="domain" description="ShlB POTRA" evidence="11">
    <location>
        <begin position="152"/>
        <end position="211"/>
    </location>
</feature>
<evidence type="ECO:0000259" key="10">
    <source>
        <dbReference type="Pfam" id="PF08479"/>
    </source>
</evidence>
<dbReference type="InterPro" id="IPR005565">
    <property type="entry name" value="Hemolysn_activator_HlyB_C"/>
</dbReference>
<dbReference type="PIRSF" id="PIRSF029745">
    <property type="entry name" value="FhaC"/>
    <property type="match status" value="1"/>
</dbReference>
<dbReference type="InterPro" id="IPR027282">
    <property type="entry name" value="TPS"/>
</dbReference>
<gene>
    <name evidence="12" type="ordered locus">NMA0687</name>
</gene>
<proteinExistence type="inferred from homology"/>
<keyword evidence="7" id="KW-0998">Cell outer membrane</keyword>
<dbReference type="FunFam" id="2.40.160.50:FF:000009">
    <property type="entry name" value="Putative hemolysin activator protein"/>
    <property type="match status" value="1"/>
</dbReference>
<dbReference type="GO" id="GO:0006811">
    <property type="term" value="P:monoatomic ion transport"/>
    <property type="evidence" value="ECO:0007669"/>
    <property type="project" value="UniProtKB-KW"/>
</dbReference>
<dbReference type="InterPro" id="IPR035251">
    <property type="entry name" value="ShlB_POTRA"/>
</dbReference>
<keyword evidence="4" id="KW-0812">Transmembrane</keyword>
<sequence>MKFFPAPCLLVILAVIPLKTLAADENDAELIRSMQRQQHIDAELLTDANVRFEQPLEKNNYVLSEDETPCTRVNYISLDDKTARKFSFLPSVLMKETAFKTGMCLGSNNLSRLQKAAQQILIVRGYLTSQAIIQPQNMDSGILKLRVSAGEIGDIRYEEKRDGKSAEGSISAFNNKFPLYRNKILNLRDVEQGLENLRRLPSVKTDIQIIPSEEEGKSDLQIKWQQNKPIRFSIGIDDAGGKTTGKYQGNVALSFDNPLGLSDLFYVSYGRGLVHKTDLTDATGTETESGSRSYSVHYSVPVKKWLFSFNHNGHRYHEATEGYSVNYDYNGKQYQSSLAAERMLWRNRFHKTSVGMKLWTRQTYKYIDDAEIEVQRRRSAGWEAELRHRAYLNRWQLDGKLSYKRGTGMRQSMPAPEENGGGTIPGTSRMKIITAGLDAAAPFMLGKQQFFYATAIQAQWNKTPLVAQDKLSIGSRYTVRGFDGEQSLFGERGFYWQNTLTWYFHPNHQFYLGADYGRVSGESAQYVSGKQLMGAVVGFRGGHKVGGMFAYDLFAGKPLHKPKGFQTTNTVYGFNLNYSF</sequence>
<dbReference type="PANTHER" id="PTHR34597">
    <property type="entry name" value="SLR1661 PROTEIN"/>
    <property type="match status" value="1"/>
</dbReference>
<dbReference type="AlphaFoldDB" id="A0A0U1RHR2"/>
<dbReference type="InterPro" id="IPR051544">
    <property type="entry name" value="TPS_OM_transporter"/>
</dbReference>
<evidence type="ECO:0000256" key="3">
    <source>
        <dbReference type="ARBA" id="ARBA00022452"/>
    </source>
</evidence>
<dbReference type="EnsemblBacteria" id="CAM07944">
    <property type="protein sequence ID" value="CAM07944"/>
    <property type="gene ID" value="NMA0687"/>
</dbReference>
<dbReference type="GO" id="GO:0098046">
    <property type="term" value="C:type V protein secretion system complex"/>
    <property type="evidence" value="ECO:0007669"/>
    <property type="project" value="TreeGrafter"/>
</dbReference>
<dbReference type="Pfam" id="PF08479">
    <property type="entry name" value="POTRA_2"/>
    <property type="match status" value="1"/>
</dbReference>
<keyword evidence="5" id="KW-0406">Ion transport</keyword>
<evidence type="ECO:0000256" key="2">
    <source>
        <dbReference type="ARBA" id="ARBA00009055"/>
    </source>
</evidence>
<dbReference type="InterPro" id="IPR013686">
    <property type="entry name" value="Polypept-transport_assoc_ShlB"/>
</dbReference>
<dbReference type="KEGG" id="nma:NMA0687"/>
<feature type="signal peptide" evidence="8">
    <location>
        <begin position="1"/>
        <end position="22"/>
    </location>
</feature>
<dbReference type="GO" id="GO:0009279">
    <property type="term" value="C:cell outer membrane"/>
    <property type="evidence" value="ECO:0007669"/>
    <property type="project" value="UniProtKB-SubCell"/>
</dbReference>